<comment type="caution">
    <text evidence="1">The sequence shown here is derived from an EMBL/GenBank/DDBJ whole genome shotgun (WGS) entry which is preliminary data.</text>
</comment>
<reference evidence="1 2" key="1">
    <citation type="journal article" date="2019" name="Commun. Biol.">
        <title>The bagworm genome reveals a unique fibroin gene that provides high tensile strength.</title>
        <authorList>
            <person name="Kono N."/>
            <person name="Nakamura H."/>
            <person name="Ohtoshi R."/>
            <person name="Tomita M."/>
            <person name="Numata K."/>
            <person name="Arakawa K."/>
        </authorList>
    </citation>
    <scope>NUCLEOTIDE SEQUENCE [LARGE SCALE GENOMIC DNA]</scope>
</reference>
<evidence type="ECO:0000313" key="2">
    <source>
        <dbReference type="Proteomes" id="UP000299102"/>
    </source>
</evidence>
<accession>A0A4C1TLA0</accession>
<protein>
    <submittedName>
        <fullName evidence="1">Uncharacterized protein</fullName>
    </submittedName>
</protein>
<gene>
    <name evidence="1" type="ORF">EVAR_92372_1</name>
</gene>
<keyword evidence="2" id="KW-1185">Reference proteome</keyword>
<organism evidence="1 2">
    <name type="scientific">Eumeta variegata</name>
    <name type="common">Bagworm moth</name>
    <name type="synonym">Eumeta japonica</name>
    <dbReference type="NCBI Taxonomy" id="151549"/>
    <lineage>
        <taxon>Eukaryota</taxon>
        <taxon>Metazoa</taxon>
        <taxon>Ecdysozoa</taxon>
        <taxon>Arthropoda</taxon>
        <taxon>Hexapoda</taxon>
        <taxon>Insecta</taxon>
        <taxon>Pterygota</taxon>
        <taxon>Neoptera</taxon>
        <taxon>Endopterygota</taxon>
        <taxon>Lepidoptera</taxon>
        <taxon>Glossata</taxon>
        <taxon>Ditrysia</taxon>
        <taxon>Tineoidea</taxon>
        <taxon>Psychidae</taxon>
        <taxon>Oiketicinae</taxon>
        <taxon>Eumeta</taxon>
    </lineage>
</organism>
<name>A0A4C1TLA0_EUMVA</name>
<sequence>MRRFKVPGPVLHLPRAPILSHCDAFVPNFTAAVSYALADSRLSQFFSRKQTSYPTAISLALFDLFTRCVFHFPTAATPNVAPIKRG</sequence>
<dbReference type="EMBL" id="BGZK01000063">
    <property type="protein sequence ID" value="GBP14380.1"/>
    <property type="molecule type" value="Genomic_DNA"/>
</dbReference>
<dbReference type="AlphaFoldDB" id="A0A4C1TLA0"/>
<dbReference type="Proteomes" id="UP000299102">
    <property type="component" value="Unassembled WGS sequence"/>
</dbReference>
<proteinExistence type="predicted"/>
<evidence type="ECO:0000313" key="1">
    <source>
        <dbReference type="EMBL" id="GBP14380.1"/>
    </source>
</evidence>